<proteinExistence type="predicted"/>
<dbReference type="InterPro" id="IPR050356">
    <property type="entry name" value="SulA_CellDiv_inhibitor"/>
</dbReference>
<evidence type="ECO:0008006" key="6">
    <source>
        <dbReference type="Google" id="ProtNLM"/>
    </source>
</evidence>
<keyword evidence="1" id="KW-0227">DNA damage</keyword>
<organism evidence="4 5">
    <name type="scientific">Litoreibacter roseus</name>
    <dbReference type="NCBI Taxonomy" id="2601869"/>
    <lineage>
        <taxon>Bacteria</taxon>
        <taxon>Pseudomonadati</taxon>
        <taxon>Pseudomonadota</taxon>
        <taxon>Alphaproteobacteria</taxon>
        <taxon>Rhodobacterales</taxon>
        <taxon>Roseobacteraceae</taxon>
        <taxon>Litoreibacter</taxon>
    </lineage>
</organism>
<accession>A0A6N6JJK3</accession>
<dbReference type="InterPro" id="IPR043502">
    <property type="entry name" value="DNA/RNA_pol_sf"/>
</dbReference>
<evidence type="ECO:0000313" key="5">
    <source>
        <dbReference type="Proteomes" id="UP000436822"/>
    </source>
</evidence>
<reference evidence="4 5" key="1">
    <citation type="submission" date="2019-12" db="EMBL/GenBank/DDBJ databases">
        <title>Litoreibacter badius sp. nov., a novel bacteriochlorophyll a-containing bacterium in the genus Litoreibacter.</title>
        <authorList>
            <person name="Kanamuro M."/>
            <person name="Takabe Y."/>
            <person name="Mori K."/>
            <person name="Takaichi S."/>
            <person name="Hanada S."/>
        </authorList>
    </citation>
    <scope>NUCLEOTIDE SEQUENCE [LARGE SCALE GENOMIC DNA]</scope>
    <source>
        <strain evidence="4 5">K6</strain>
    </source>
</reference>
<feature type="domain" description="UmuC" evidence="2">
    <location>
        <begin position="14"/>
        <end position="137"/>
    </location>
</feature>
<dbReference type="SUPFAM" id="SSF56672">
    <property type="entry name" value="DNA/RNA polymerases"/>
    <property type="match status" value="1"/>
</dbReference>
<dbReference type="Pfam" id="PF00817">
    <property type="entry name" value="IMS"/>
    <property type="match status" value="1"/>
</dbReference>
<comment type="caution">
    <text evidence="4">The sequence shown here is derived from an EMBL/GenBank/DDBJ whole genome shotgun (WGS) entry which is preliminary data.</text>
</comment>
<gene>
    <name evidence="4" type="ORF">KIN_24460</name>
</gene>
<evidence type="ECO:0000256" key="1">
    <source>
        <dbReference type="ARBA" id="ARBA00022763"/>
    </source>
</evidence>
<dbReference type="InterPro" id="IPR045443">
    <property type="entry name" value="DUF6504"/>
</dbReference>
<evidence type="ECO:0000259" key="2">
    <source>
        <dbReference type="Pfam" id="PF00817"/>
    </source>
</evidence>
<dbReference type="PANTHER" id="PTHR35369:SF2">
    <property type="entry name" value="BLR3025 PROTEIN"/>
    <property type="match status" value="1"/>
</dbReference>
<feature type="domain" description="DUF6504" evidence="3">
    <location>
        <begin position="409"/>
        <end position="485"/>
    </location>
</feature>
<name>A0A6N6JJK3_9RHOB</name>
<keyword evidence="5" id="KW-1185">Reference proteome</keyword>
<dbReference type="EMBL" id="BLJE01000002">
    <property type="protein sequence ID" value="GFE65372.1"/>
    <property type="molecule type" value="Genomic_DNA"/>
</dbReference>
<dbReference type="Pfam" id="PF20114">
    <property type="entry name" value="DUF6504"/>
    <property type="match status" value="1"/>
</dbReference>
<dbReference type="AlphaFoldDB" id="A0A6N6JJK3"/>
<dbReference type="CDD" id="cd03468">
    <property type="entry name" value="PolY_like"/>
    <property type="match status" value="1"/>
</dbReference>
<dbReference type="InterPro" id="IPR001126">
    <property type="entry name" value="UmuC"/>
</dbReference>
<sequence>MISRYRTAPDEAAPIALTRDGPHGPIIHALNGTALERGIRPLARVVDVQAIHPDLHVEQADPPGDQAFLERLTHWARRWCPWTVSDADNGLILDTTGSAHLFGGETALLRDMIQRFAIQGLTARVAMAPTRGAAQALARYGAASTLCDDTDMAPQLDPLPVNALQLEAETARLLDRLGLKTIGALNAVPRSTLMRRFSGLSADRNPLILLDRTLGRAADPVNAPPDAAYFMARTRLAEPVIDPVPYLDGLAQRLCRDLAQAEQGARHLRLTIYRIDGEWRTVDAATARASRDPAHLVKLFDGKLDSMDPGFGFDLLTLEAGRVEPLCLHQDRLDGTRDANADVAALLDRLTARLGAQKVTWSTWSESHKPEDVETLRPALQTEPSAPLTLTVERPIRLLQPAEEVQVLYAVPEGPPSQFRWRRVVYRMTRYTGPERIAPEWWKDRPGTRLRDYYKVEIEDGRRFWLYRDGVVHDGRGGDPRWFLHGFFA</sequence>
<evidence type="ECO:0000313" key="4">
    <source>
        <dbReference type="EMBL" id="GFE65372.1"/>
    </source>
</evidence>
<protein>
    <recommendedName>
        <fullName evidence="6">Protein ImuB</fullName>
    </recommendedName>
</protein>
<dbReference type="PANTHER" id="PTHR35369">
    <property type="entry name" value="BLR3025 PROTEIN-RELATED"/>
    <property type="match status" value="1"/>
</dbReference>
<evidence type="ECO:0000259" key="3">
    <source>
        <dbReference type="Pfam" id="PF20114"/>
    </source>
</evidence>
<dbReference type="GO" id="GO:0006281">
    <property type="term" value="P:DNA repair"/>
    <property type="evidence" value="ECO:0007669"/>
    <property type="project" value="InterPro"/>
</dbReference>
<dbReference type="Proteomes" id="UP000436822">
    <property type="component" value="Unassembled WGS sequence"/>
</dbReference>